<keyword evidence="3" id="KW-1185">Reference proteome</keyword>
<evidence type="ECO:0000256" key="1">
    <source>
        <dbReference type="SAM" id="MobiDB-lite"/>
    </source>
</evidence>
<reference evidence="2" key="2">
    <citation type="submission" date="2023-05" db="EMBL/GenBank/DDBJ databases">
        <authorList>
            <consortium name="Lawrence Berkeley National Laboratory"/>
            <person name="Steindorff A."/>
            <person name="Hensen N."/>
            <person name="Bonometti L."/>
            <person name="Westerberg I."/>
            <person name="Brannstrom I.O."/>
            <person name="Guillou S."/>
            <person name="Cros-Aarteil S."/>
            <person name="Calhoun S."/>
            <person name="Haridas S."/>
            <person name="Kuo A."/>
            <person name="Mondo S."/>
            <person name="Pangilinan J."/>
            <person name="Riley R."/>
            <person name="Labutti K."/>
            <person name="Andreopoulos B."/>
            <person name="Lipzen A."/>
            <person name="Chen C."/>
            <person name="Yanf M."/>
            <person name="Daum C."/>
            <person name="Ng V."/>
            <person name="Clum A."/>
            <person name="Ohm R."/>
            <person name="Martin F."/>
            <person name="Silar P."/>
            <person name="Natvig D."/>
            <person name="Lalanne C."/>
            <person name="Gautier V."/>
            <person name="Ament-Velasquez S.L."/>
            <person name="Kruys A."/>
            <person name="Hutchinson M.I."/>
            <person name="Powell A.J."/>
            <person name="Barry K."/>
            <person name="Miller A.N."/>
            <person name="Grigoriev I.V."/>
            <person name="Debuchy R."/>
            <person name="Gladieux P."/>
            <person name="Thoren M.H."/>
            <person name="Johannesson H."/>
        </authorList>
    </citation>
    <scope>NUCLEOTIDE SEQUENCE</scope>
    <source>
        <strain evidence="2">CBS 757.83</strain>
    </source>
</reference>
<proteinExistence type="predicted"/>
<feature type="compositionally biased region" description="Basic and acidic residues" evidence="1">
    <location>
        <begin position="16"/>
        <end position="40"/>
    </location>
</feature>
<comment type="caution">
    <text evidence="2">The sequence shown here is derived from an EMBL/GenBank/DDBJ whole genome shotgun (WGS) entry which is preliminary data.</text>
</comment>
<feature type="region of interest" description="Disordered" evidence="1">
    <location>
        <begin position="104"/>
        <end position="124"/>
    </location>
</feature>
<feature type="compositionally biased region" description="Low complexity" evidence="1">
    <location>
        <begin position="215"/>
        <end position="224"/>
    </location>
</feature>
<reference evidence="2" key="1">
    <citation type="journal article" date="2023" name="Mol. Phylogenet. Evol.">
        <title>Genome-scale phylogeny and comparative genomics of the fungal order Sordariales.</title>
        <authorList>
            <person name="Hensen N."/>
            <person name="Bonometti L."/>
            <person name="Westerberg I."/>
            <person name="Brannstrom I.O."/>
            <person name="Guillou S."/>
            <person name="Cros-Aarteil S."/>
            <person name="Calhoun S."/>
            <person name="Haridas S."/>
            <person name="Kuo A."/>
            <person name="Mondo S."/>
            <person name="Pangilinan J."/>
            <person name="Riley R."/>
            <person name="LaButti K."/>
            <person name="Andreopoulos B."/>
            <person name="Lipzen A."/>
            <person name="Chen C."/>
            <person name="Yan M."/>
            <person name="Daum C."/>
            <person name="Ng V."/>
            <person name="Clum A."/>
            <person name="Steindorff A."/>
            <person name="Ohm R.A."/>
            <person name="Martin F."/>
            <person name="Silar P."/>
            <person name="Natvig D.O."/>
            <person name="Lalanne C."/>
            <person name="Gautier V."/>
            <person name="Ament-Velasquez S.L."/>
            <person name="Kruys A."/>
            <person name="Hutchinson M.I."/>
            <person name="Powell A.J."/>
            <person name="Barry K."/>
            <person name="Miller A.N."/>
            <person name="Grigoriev I.V."/>
            <person name="Debuchy R."/>
            <person name="Gladieux P."/>
            <person name="Hiltunen Thoren M."/>
            <person name="Johannesson H."/>
        </authorList>
    </citation>
    <scope>NUCLEOTIDE SEQUENCE</scope>
    <source>
        <strain evidence="2">CBS 757.83</strain>
    </source>
</reference>
<dbReference type="PANTHER" id="PTHR38703">
    <property type="entry name" value="CHROMOSOME 8, WHOLE GENOME SHOTGUN SEQUENCE"/>
    <property type="match status" value="1"/>
</dbReference>
<feature type="compositionally biased region" description="Basic and acidic residues" evidence="1">
    <location>
        <begin position="228"/>
        <end position="239"/>
    </location>
</feature>
<feature type="compositionally biased region" description="Polar residues" evidence="1">
    <location>
        <begin position="110"/>
        <end position="120"/>
    </location>
</feature>
<evidence type="ECO:0000313" key="2">
    <source>
        <dbReference type="EMBL" id="KAK4102274.1"/>
    </source>
</evidence>
<feature type="region of interest" description="Disordered" evidence="1">
    <location>
        <begin position="189"/>
        <end position="290"/>
    </location>
</feature>
<dbReference type="Proteomes" id="UP001305647">
    <property type="component" value="Unassembled WGS sequence"/>
</dbReference>
<organism evidence="2 3">
    <name type="scientific">Parathielavia hyrcaniae</name>
    <dbReference type="NCBI Taxonomy" id="113614"/>
    <lineage>
        <taxon>Eukaryota</taxon>
        <taxon>Fungi</taxon>
        <taxon>Dikarya</taxon>
        <taxon>Ascomycota</taxon>
        <taxon>Pezizomycotina</taxon>
        <taxon>Sordariomycetes</taxon>
        <taxon>Sordariomycetidae</taxon>
        <taxon>Sordariales</taxon>
        <taxon>Chaetomiaceae</taxon>
        <taxon>Parathielavia</taxon>
    </lineage>
</organism>
<gene>
    <name evidence="2" type="ORF">N658DRAFT_558453</name>
</gene>
<feature type="region of interest" description="Disordered" evidence="1">
    <location>
        <begin position="1"/>
        <end position="40"/>
    </location>
</feature>
<dbReference type="PANTHER" id="PTHR38703:SF1">
    <property type="entry name" value="ALLERGEN"/>
    <property type="match status" value="1"/>
</dbReference>
<dbReference type="AlphaFoldDB" id="A0AAN6Q4U8"/>
<name>A0AAN6Q4U8_9PEZI</name>
<evidence type="ECO:0000313" key="3">
    <source>
        <dbReference type="Proteomes" id="UP001305647"/>
    </source>
</evidence>
<dbReference type="EMBL" id="MU863632">
    <property type="protein sequence ID" value="KAK4102274.1"/>
    <property type="molecule type" value="Genomic_DNA"/>
</dbReference>
<accession>A0AAN6Q4U8</accession>
<protein>
    <recommendedName>
        <fullName evidence="4">Allergen</fullName>
    </recommendedName>
</protein>
<sequence>MDRAKATVNKFMSKSGHHDTTVEHESGQAVKHETVKPTQHEEVKTAVNKEVHQDHYRHVVQPVRDREVRPEQHTHRAGEVVNREFDHRDDAATERALRAEGAKFRDQRTTTDTTHSQSYAPTVEGEQIHHHVHEIVHPVIEKETVQPHVVHTTVPIHEVHHNPARHLGTTTLPAVGMDEFNRQGRTTHTEAFEGCPRGIGQSEGGVKARKPARRSSSSSSSSSSGGDDAAKAHRTRSEGNRSAAAGRHVSGGGGLATTESVGQERRQPSLMDRVNPMTDADGDGRKGFMS</sequence>
<evidence type="ECO:0008006" key="4">
    <source>
        <dbReference type="Google" id="ProtNLM"/>
    </source>
</evidence>